<dbReference type="AlphaFoldDB" id="E2Q5N3"/>
<dbReference type="EMBL" id="CM000913">
    <property type="protein sequence ID" value="EFG09247.1"/>
    <property type="molecule type" value="Genomic_DNA"/>
</dbReference>
<name>E2Q5N3_STRCL</name>
<accession>E2Q5N3</accession>
<organism evidence="1 2">
    <name type="scientific">Streptomyces clavuligerus</name>
    <dbReference type="NCBI Taxonomy" id="1901"/>
    <lineage>
        <taxon>Bacteria</taxon>
        <taxon>Bacillati</taxon>
        <taxon>Actinomycetota</taxon>
        <taxon>Actinomycetes</taxon>
        <taxon>Kitasatosporales</taxon>
        <taxon>Streptomycetaceae</taxon>
        <taxon>Streptomyces</taxon>
    </lineage>
</organism>
<proteinExistence type="predicted"/>
<reference evidence="1 2" key="1">
    <citation type="journal article" date="2010" name="Genome Biol. Evol.">
        <title>The sequence of a 1.8-mb bacterial linear plasmid reveals a rich evolutionary reservoir of secondary metabolic pathways.</title>
        <authorList>
            <person name="Medema M.H."/>
            <person name="Trefzer A."/>
            <person name="Kovalchuk A."/>
            <person name="van den Berg M."/>
            <person name="Mueller U."/>
            <person name="Heijne W."/>
            <person name="Wu L."/>
            <person name="Alam M.T."/>
            <person name="Ronning C.M."/>
            <person name="Nierman W.C."/>
            <person name="Bovenberg R.A.L."/>
            <person name="Breitling R."/>
            <person name="Takano E."/>
        </authorList>
    </citation>
    <scope>NUCLEOTIDE SEQUENCE [LARGE SCALE GENOMIC DNA]</scope>
    <source>
        <strain evidence="2">ATCC 27064 / DSM 738 / JCM 4710 / NBRC 13307 / NCIMB 12785 / NRRL 3585 / VKM Ac-602</strain>
    </source>
</reference>
<dbReference type="Proteomes" id="UP000002357">
    <property type="component" value="Chromosome"/>
</dbReference>
<gene>
    <name evidence="1" type="ORF">SCLAV_4172</name>
</gene>
<evidence type="ECO:0000313" key="2">
    <source>
        <dbReference type="Proteomes" id="UP000002357"/>
    </source>
</evidence>
<sequence length="150" mass="16211">MSLRSSILPRSICIRSASSPGTSISAIGPSCVRLTKRREIPPSCPPHGSQAWLVQRVDSGDVRRGRDSGTAEKQLGRRGAVLSKSAPAPMTLCLRLVVGGVFAICSTGRSALAHIPRHIAFRGIPRRPADRPGARFHHGFLRAGQWMQEK</sequence>
<protein>
    <submittedName>
        <fullName evidence="1">Uncharacterized protein</fullName>
    </submittedName>
</protein>
<evidence type="ECO:0000313" key="1">
    <source>
        <dbReference type="EMBL" id="EFG09247.1"/>
    </source>
</evidence>
<keyword evidence="2" id="KW-1185">Reference proteome</keyword>